<dbReference type="InterPro" id="IPR013843">
    <property type="entry name" value="Ribosomal_eS4_N"/>
</dbReference>
<feature type="domain" description="Small ribosomal subunit protein eS4 N-terminal" evidence="9">
    <location>
        <begin position="5"/>
        <end position="32"/>
    </location>
</feature>
<organism evidence="10 11">
    <name type="scientific">Candidatus Nanoclepta minutus</name>
    <dbReference type="NCBI Taxonomy" id="1940235"/>
    <lineage>
        <taxon>Archaea</taxon>
        <taxon>Nanobdellota</taxon>
        <taxon>Candidatus Nanoclepta</taxon>
    </lineage>
</organism>
<keyword evidence="2" id="KW-0699">rRNA-binding</keyword>
<keyword evidence="4 7" id="KW-0689">Ribosomal protein</keyword>
<evidence type="ECO:0000256" key="6">
    <source>
        <dbReference type="ARBA" id="ARBA00035272"/>
    </source>
</evidence>
<dbReference type="InterPro" id="IPR013845">
    <property type="entry name" value="Ribosomal_eS4_central_region"/>
</dbReference>
<evidence type="ECO:0000256" key="3">
    <source>
        <dbReference type="ARBA" id="ARBA00022884"/>
    </source>
</evidence>
<evidence type="ECO:0000256" key="4">
    <source>
        <dbReference type="ARBA" id="ARBA00022980"/>
    </source>
</evidence>
<accession>A0A397WME0</accession>
<dbReference type="GO" id="GO:0019843">
    <property type="term" value="F:rRNA binding"/>
    <property type="evidence" value="ECO:0007669"/>
    <property type="project" value="UniProtKB-KW"/>
</dbReference>
<gene>
    <name evidence="7" type="primary">rps4e</name>
    <name evidence="10" type="ORF">BXU00_02730</name>
</gene>
<dbReference type="EMBL" id="MWMI01000004">
    <property type="protein sequence ID" value="RIB35220.1"/>
    <property type="molecule type" value="Genomic_DNA"/>
</dbReference>
<dbReference type="GO" id="GO:0022627">
    <property type="term" value="C:cytosolic small ribosomal subunit"/>
    <property type="evidence" value="ECO:0007669"/>
    <property type="project" value="TreeGrafter"/>
</dbReference>
<dbReference type="Gene3D" id="2.40.50.740">
    <property type="match status" value="1"/>
</dbReference>
<dbReference type="Gene3D" id="3.10.290.10">
    <property type="entry name" value="RNA-binding S4 domain"/>
    <property type="match status" value="1"/>
</dbReference>
<dbReference type="InterPro" id="IPR014722">
    <property type="entry name" value="Rib_uL2_dom2"/>
</dbReference>
<dbReference type="InterPro" id="IPR036986">
    <property type="entry name" value="S4_RNA-bd_sf"/>
</dbReference>
<evidence type="ECO:0000313" key="10">
    <source>
        <dbReference type="EMBL" id="RIB35220.1"/>
    </source>
</evidence>
<dbReference type="HAMAP" id="MF_00485">
    <property type="entry name" value="Ribosomal_eS4"/>
    <property type="match status" value="1"/>
</dbReference>
<keyword evidence="5 7" id="KW-0687">Ribonucleoprotein</keyword>
<dbReference type="GO" id="GO:0003735">
    <property type="term" value="F:structural constituent of ribosome"/>
    <property type="evidence" value="ECO:0007669"/>
    <property type="project" value="InterPro"/>
</dbReference>
<dbReference type="AlphaFoldDB" id="A0A397WME0"/>
<feature type="domain" description="Small ribosomal subunit protein eS4 central region" evidence="8">
    <location>
        <begin position="97"/>
        <end position="170"/>
    </location>
</feature>
<dbReference type="Pfam" id="PF08071">
    <property type="entry name" value="RS4NT"/>
    <property type="match status" value="1"/>
</dbReference>
<dbReference type="Proteomes" id="UP000266622">
    <property type="component" value="Unassembled WGS sequence"/>
</dbReference>
<comment type="caution">
    <text evidence="10">The sequence shown here is derived from an EMBL/GenBank/DDBJ whole genome shotgun (WGS) entry which is preliminary data.</text>
</comment>
<proteinExistence type="inferred from homology"/>
<evidence type="ECO:0000256" key="7">
    <source>
        <dbReference type="HAMAP-Rule" id="MF_00485"/>
    </source>
</evidence>
<dbReference type="PANTHER" id="PTHR11581:SF0">
    <property type="entry name" value="SMALL RIBOSOMAL SUBUNIT PROTEIN ES4"/>
    <property type="match status" value="1"/>
</dbReference>
<evidence type="ECO:0000256" key="5">
    <source>
        <dbReference type="ARBA" id="ARBA00023274"/>
    </source>
</evidence>
<evidence type="ECO:0000259" key="9">
    <source>
        <dbReference type="Pfam" id="PF08071"/>
    </source>
</evidence>
<keyword evidence="3 7" id="KW-0694">RNA-binding</keyword>
<reference evidence="10 11" key="1">
    <citation type="journal article" date="2018" name="Syst. Appl. Microbiol.">
        <title>A new symbiotic nanoarchaeote (Candidatus Nanoclepta minutus) and its host (Zestosphaera tikiterensis gen. nov., sp. nov.) from a New Zealand hot spring.</title>
        <authorList>
            <person name="St John E."/>
            <person name="Liu Y."/>
            <person name="Podar M."/>
            <person name="Stott M.B."/>
            <person name="Meneghin J."/>
            <person name="Chen Z."/>
            <person name="Lagutin K."/>
            <person name="Mitchell K."/>
            <person name="Reysenbach A.L."/>
        </authorList>
    </citation>
    <scope>NUCLEOTIDE SEQUENCE [LARGE SCALE GENOMIC DNA]</scope>
    <source>
        <strain evidence="10">NZ3</strain>
    </source>
</reference>
<dbReference type="Pfam" id="PF00900">
    <property type="entry name" value="Ribosomal_S4e"/>
    <property type="match status" value="1"/>
</dbReference>
<name>A0A397WME0_9ARCH</name>
<dbReference type="PROSITE" id="PS50889">
    <property type="entry name" value="S4"/>
    <property type="match status" value="1"/>
</dbReference>
<dbReference type="GO" id="GO:0006412">
    <property type="term" value="P:translation"/>
    <property type="evidence" value="ECO:0007669"/>
    <property type="project" value="UniProtKB-UniRule"/>
</dbReference>
<evidence type="ECO:0000256" key="2">
    <source>
        <dbReference type="ARBA" id="ARBA00022730"/>
    </source>
</evidence>
<dbReference type="Gene3D" id="2.30.30.30">
    <property type="match status" value="1"/>
</dbReference>
<protein>
    <recommendedName>
        <fullName evidence="6 7">Small ribosomal subunit protein eS4</fullName>
    </recommendedName>
</protein>
<dbReference type="PANTHER" id="PTHR11581">
    <property type="entry name" value="30S/40S RIBOSOMAL PROTEIN S4"/>
    <property type="match status" value="1"/>
</dbReference>
<dbReference type="SUPFAM" id="SSF55174">
    <property type="entry name" value="Alpha-L RNA-binding motif"/>
    <property type="match status" value="1"/>
</dbReference>
<evidence type="ECO:0000313" key="11">
    <source>
        <dbReference type="Proteomes" id="UP000266622"/>
    </source>
</evidence>
<evidence type="ECO:0000259" key="8">
    <source>
        <dbReference type="Pfam" id="PF00900"/>
    </source>
</evidence>
<evidence type="ECO:0000256" key="1">
    <source>
        <dbReference type="ARBA" id="ARBA00007500"/>
    </source>
</evidence>
<dbReference type="NCBIfam" id="NF003312">
    <property type="entry name" value="PRK04313.1"/>
    <property type="match status" value="1"/>
</dbReference>
<dbReference type="InterPro" id="IPR038237">
    <property type="entry name" value="Ribosomal_eS4_central_sf"/>
</dbReference>
<dbReference type="InterPro" id="IPR000876">
    <property type="entry name" value="Ribosomal_eS4"/>
</dbReference>
<sequence length="242" mass="27772">MAHIGGKRHLRRISAPKTWPIYRKGSYWVARPITTGIPFELCMPILLWLRDYLKLVKNKRELRYILSKGSVEVNGKKVRDINYPVGLFDTMKIVDINKCYRVSVDPKGKLKLVEIPEDEYGKKVIRIIRKQNIKGGKTQITGFDGRNFIINENNVKTEDSIFINLINGKIEKVIGMEPGMLVFFYKGNSAGRLGRIKEVKVLKKSFGHTRFIVYEDLETGESRETLSEFAIVVGKDKPLITL</sequence>
<comment type="similarity">
    <text evidence="1 7">Belongs to the eukaryotic ribosomal protein eS4 family.</text>
</comment>